<evidence type="ECO:0000313" key="1">
    <source>
        <dbReference type="EMBL" id="MBB5325885.1"/>
    </source>
</evidence>
<dbReference type="EMBL" id="JACHEP010000023">
    <property type="protein sequence ID" value="MBB5325885.1"/>
    <property type="molecule type" value="Genomic_DNA"/>
</dbReference>
<dbReference type="AlphaFoldDB" id="A0A7W8ISF9"/>
<organism evidence="1 2">
    <name type="scientific">Anoxybacteroides tepidamans</name>
    <dbReference type="NCBI Taxonomy" id="265948"/>
    <lineage>
        <taxon>Bacteria</taxon>
        <taxon>Bacillati</taxon>
        <taxon>Bacillota</taxon>
        <taxon>Bacilli</taxon>
        <taxon>Bacillales</taxon>
        <taxon>Anoxybacillaceae</taxon>
        <taxon>Anoxybacteroides</taxon>
    </lineage>
</organism>
<reference evidence="1 2" key="1">
    <citation type="submission" date="2020-08" db="EMBL/GenBank/DDBJ databases">
        <title>Genomic Encyclopedia of Type Strains, Phase IV (KMG-IV): sequencing the most valuable type-strain genomes for metagenomic binning, comparative biology and taxonomic classification.</title>
        <authorList>
            <person name="Goeker M."/>
        </authorList>
    </citation>
    <scope>NUCLEOTIDE SEQUENCE [LARGE SCALE GENOMIC DNA]</scope>
    <source>
        <strain evidence="1 2">DSM 16325</strain>
    </source>
</reference>
<comment type="caution">
    <text evidence="1">The sequence shown here is derived from an EMBL/GenBank/DDBJ whole genome shotgun (WGS) entry which is preliminary data.</text>
</comment>
<accession>A0A7W8ISF9</accession>
<dbReference type="Proteomes" id="UP000520011">
    <property type="component" value="Unassembled WGS sequence"/>
</dbReference>
<keyword evidence="2" id="KW-1185">Reference proteome</keyword>
<evidence type="ECO:0000313" key="2">
    <source>
        <dbReference type="Proteomes" id="UP000520011"/>
    </source>
</evidence>
<sequence>MEERQGATFVLPLAAIIETGNHIAETNVYKNSCGLLDKESPWAQLNSRRGTEDSNSS</sequence>
<gene>
    <name evidence="1" type="ORF">HNQ34_002991</name>
</gene>
<name>A0A7W8ISF9_9BACL</name>
<proteinExistence type="predicted"/>
<protein>
    <submittedName>
        <fullName evidence="1">Uncharacterized protein</fullName>
    </submittedName>
</protein>
<dbReference type="RefSeq" id="WP_183255871.1">
    <property type="nucleotide sequence ID" value="NZ_JACHEP010000023.1"/>
</dbReference>